<proteinExistence type="predicted"/>
<keyword evidence="2" id="KW-1185">Reference proteome</keyword>
<evidence type="ECO:0000313" key="1">
    <source>
        <dbReference type="EMBL" id="CCG01124.1"/>
    </source>
</evidence>
<reference evidence="2" key="2">
    <citation type="submission" date="2012-02" db="EMBL/GenBank/DDBJ databases">
        <title>Complete genome sequence of Blastococcus saxobsidens strain DD2.</title>
        <authorList>
            <person name="Genoscope."/>
        </authorList>
    </citation>
    <scope>NUCLEOTIDE SEQUENCE [LARGE SCALE GENOMIC DNA]</scope>
    <source>
        <strain evidence="2">DD2</strain>
    </source>
</reference>
<accession>H6RKA1</accession>
<dbReference type="AlphaFoldDB" id="H6RKA1"/>
<gene>
    <name evidence="1" type="ordered locus">BLASA_0125</name>
</gene>
<sequence>MDTADLLALRSDDRAALLLVGLRGDW</sequence>
<dbReference type="KEGG" id="bsd:BLASA_0125"/>
<evidence type="ECO:0000313" key="2">
    <source>
        <dbReference type="Proteomes" id="UP000007517"/>
    </source>
</evidence>
<dbReference type="STRING" id="1146883.BLASA_0125"/>
<name>H6RKA1_BLASD</name>
<dbReference type="HOGENOM" id="CLU_3416641_0_0_11"/>
<protein>
    <submittedName>
        <fullName evidence="1">Uncharacterized protein</fullName>
    </submittedName>
</protein>
<reference evidence="1 2" key="1">
    <citation type="journal article" date="2012" name="J. Bacteriol.">
        <title>Genome Sequence of Blastococcus saxobsidens DD2, a Stone-Inhabiting Bacterium.</title>
        <authorList>
            <person name="Chouaia B."/>
            <person name="Crotti E."/>
            <person name="Brusetti L."/>
            <person name="Daffonchio D."/>
            <person name="Essoussi I."/>
            <person name="Nouioui I."/>
            <person name="Sbissi I."/>
            <person name="Ghodhbane-Gtari F."/>
            <person name="Gtari M."/>
            <person name="Vacherie B."/>
            <person name="Barbe V."/>
            <person name="Medigue C."/>
            <person name="Gury J."/>
            <person name="Pujic P."/>
            <person name="Normand P."/>
        </authorList>
    </citation>
    <scope>NUCLEOTIDE SEQUENCE [LARGE SCALE GENOMIC DNA]</scope>
    <source>
        <strain evidence="1 2">DD2</strain>
    </source>
</reference>
<dbReference type="Proteomes" id="UP000007517">
    <property type="component" value="Chromosome"/>
</dbReference>
<organism evidence="1 2">
    <name type="scientific">Blastococcus saxobsidens (strain DD2)</name>
    <dbReference type="NCBI Taxonomy" id="1146883"/>
    <lineage>
        <taxon>Bacteria</taxon>
        <taxon>Bacillati</taxon>
        <taxon>Actinomycetota</taxon>
        <taxon>Actinomycetes</taxon>
        <taxon>Geodermatophilales</taxon>
        <taxon>Geodermatophilaceae</taxon>
        <taxon>Blastococcus</taxon>
    </lineage>
</organism>
<dbReference type="EMBL" id="FO117623">
    <property type="protein sequence ID" value="CCG01124.1"/>
    <property type="molecule type" value="Genomic_DNA"/>
</dbReference>